<dbReference type="SUPFAM" id="SSF51306">
    <property type="entry name" value="LexA/Signal peptidase"/>
    <property type="match status" value="1"/>
</dbReference>
<dbReference type="Pfam" id="PF10502">
    <property type="entry name" value="Peptidase_S26"/>
    <property type="match status" value="1"/>
</dbReference>
<evidence type="ECO:0000256" key="2">
    <source>
        <dbReference type="ARBA" id="ARBA00005849"/>
    </source>
</evidence>
<dbReference type="NCBIfam" id="TIGR02771">
    <property type="entry name" value="TraF_Ti"/>
    <property type="match status" value="1"/>
</dbReference>
<accession>A0A7Z7FRX8</accession>
<evidence type="ECO:0000259" key="7">
    <source>
        <dbReference type="Pfam" id="PF10502"/>
    </source>
</evidence>
<dbReference type="GO" id="GO:0006465">
    <property type="term" value="P:signal peptide processing"/>
    <property type="evidence" value="ECO:0007669"/>
    <property type="project" value="InterPro"/>
</dbReference>
<protein>
    <submittedName>
        <fullName evidence="8">Conjugation peptidase TraF. Serine peptidase. MEROPS family S26C</fullName>
    </submittedName>
</protein>
<dbReference type="InterPro" id="IPR036286">
    <property type="entry name" value="LexA/Signal_pep-like_sf"/>
</dbReference>
<evidence type="ECO:0000256" key="4">
    <source>
        <dbReference type="ARBA" id="ARBA00022764"/>
    </source>
</evidence>
<feature type="domain" description="Peptidase S26" evidence="7">
    <location>
        <begin position="16"/>
        <end position="177"/>
    </location>
</feature>
<sequence>MTVVAIRSQKKAALWLIAMAATVAVLIIAAGWFGGYRINTTPSYPLGLWRIGHLVRDIRVGDRVFICPPDNDVFKSAKERGYLRVGLCPGGFGPLIKTVAATAGQRVETNESVLIDDRPLAHSPIARLDGRRRSLSTPAGGVIPQDFVFLHSDFVGSYDSRYFGPVPKSGVLGLAEEVLTYAP</sequence>
<dbReference type="InterPro" id="IPR019533">
    <property type="entry name" value="Peptidase_S26"/>
</dbReference>
<organism evidence="8 9">
    <name type="scientific">Agrobacterium fabrum</name>
    <dbReference type="NCBI Taxonomy" id="1176649"/>
    <lineage>
        <taxon>Bacteria</taxon>
        <taxon>Pseudomonadati</taxon>
        <taxon>Pseudomonadota</taxon>
        <taxon>Alphaproteobacteria</taxon>
        <taxon>Hyphomicrobiales</taxon>
        <taxon>Rhizobiaceae</taxon>
        <taxon>Rhizobium/Agrobacterium group</taxon>
        <taxon>Agrobacterium</taxon>
        <taxon>Agrobacterium tumefaciens complex</taxon>
    </lineage>
</organism>
<dbReference type="Proteomes" id="UP000198917">
    <property type="component" value="Unassembled WGS sequence"/>
</dbReference>
<name>A0A7Z7FRX8_9HYPH</name>
<comment type="subcellular location">
    <subcellularLocation>
        <location evidence="1">Periplasm</location>
    </subcellularLocation>
</comment>
<keyword evidence="4" id="KW-0574">Periplasm</keyword>
<comment type="caution">
    <text evidence="8">The sequence shown here is derived from an EMBL/GenBank/DDBJ whole genome shotgun (WGS) entry which is preliminary data.</text>
</comment>
<dbReference type="EMBL" id="FNEW01000007">
    <property type="protein sequence ID" value="SDK31537.1"/>
    <property type="molecule type" value="Genomic_DNA"/>
</dbReference>
<dbReference type="RefSeq" id="WP_047525434.1">
    <property type="nucleotide sequence ID" value="NZ_FNEW01000007.1"/>
</dbReference>
<dbReference type="NCBIfam" id="NF010412">
    <property type="entry name" value="PRK13838.1"/>
    <property type="match status" value="1"/>
</dbReference>
<evidence type="ECO:0000313" key="9">
    <source>
        <dbReference type="Proteomes" id="UP000198917"/>
    </source>
</evidence>
<evidence type="ECO:0000256" key="3">
    <source>
        <dbReference type="ARBA" id="ARBA00022729"/>
    </source>
</evidence>
<keyword evidence="3" id="KW-0732">Signal</keyword>
<dbReference type="AlphaFoldDB" id="A0A7Z7FRX8"/>
<keyword evidence="6" id="KW-0812">Transmembrane</keyword>
<feature type="transmembrane region" description="Helical" evidence="6">
    <location>
        <begin position="12"/>
        <end position="33"/>
    </location>
</feature>
<gene>
    <name evidence="8" type="ORF">SAMN05428983_4539</name>
</gene>
<dbReference type="InterPro" id="IPR014139">
    <property type="entry name" value="Peptidase_S26C_TraF"/>
</dbReference>
<comment type="similarity">
    <text evidence="2">Belongs to the peptidase S26C family.</text>
</comment>
<keyword evidence="5" id="KW-0184">Conjugation</keyword>
<evidence type="ECO:0000313" key="8">
    <source>
        <dbReference type="EMBL" id="SDK31537.1"/>
    </source>
</evidence>
<keyword evidence="6" id="KW-1133">Transmembrane helix</keyword>
<evidence type="ECO:0000256" key="1">
    <source>
        <dbReference type="ARBA" id="ARBA00004418"/>
    </source>
</evidence>
<dbReference type="GO" id="GO:0042597">
    <property type="term" value="C:periplasmic space"/>
    <property type="evidence" value="ECO:0007669"/>
    <property type="project" value="UniProtKB-SubCell"/>
</dbReference>
<keyword evidence="6" id="KW-0472">Membrane</keyword>
<dbReference type="GO" id="GO:0004252">
    <property type="term" value="F:serine-type endopeptidase activity"/>
    <property type="evidence" value="ECO:0007669"/>
    <property type="project" value="InterPro"/>
</dbReference>
<evidence type="ECO:0000256" key="5">
    <source>
        <dbReference type="ARBA" id="ARBA00022971"/>
    </source>
</evidence>
<evidence type="ECO:0000256" key="6">
    <source>
        <dbReference type="SAM" id="Phobius"/>
    </source>
</evidence>
<dbReference type="Gene3D" id="2.10.109.10">
    <property type="entry name" value="Umud Fragment, subunit A"/>
    <property type="match status" value="1"/>
</dbReference>
<proteinExistence type="inferred from homology"/>
<reference evidence="8 9" key="1">
    <citation type="submission" date="2016-10" db="EMBL/GenBank/DDBJ databases">
        <authorList>
            <person name="Varghese N."/>
            <person name="Submissions S."/>
        </authorList>
    </citation>
    <scope>NUCLEOTIDE SEQUENCE [LARGE SCALE GENOMIC DNA]</scope>
    <source>
        <strain evidence="8 9">PDC82</strain>
    </source>
</reference>